<dbReference type="InterPro" id="IPR008767">
    <property type="entry name" value="Phage_SPP1_head-tail_adaptor"/>
</dbReference>
<keyword evidence="3" id="KW-1185">Reference proteome</keyword>
<dbReference type="Pfam" id="PF05521">
    <property type="entry name" value="Phage_HCP"/>
    <property type="match status" value="1"/>
</dbReference>
<dbReference type="Proteomes" id="UP000278006">
    <property type="component" value="Unassembled WGS sequence"/>
</dbReference>
<dbReference type="Gene3D" id="2.40.10.270">
    <property type="entry name" value="Bacteriophage SPP1 head-tail adaptor protein"/>
    <property type="match status" value="1"/>
</dbReference>
<name>A0A3M6QUL1_9BURK</name>
<evidence type="ECO:0000313" key="3">
    <source>
        <dbReference type="Proteomes" id="UP000278006"/>
    </source>
</evidence>
<evidence type="ECO:0000256" key="1">
    <source>
        <dbReference type="SAM" id="MobiDB-lite"/>
    </source>
</evidence>
<comment type="caution">
    <text evidence="2">The sequence shown here is derived from an EMBL/GenBank/DDBJ whole genome shotgun (WGS) entry which is preliminary data.</text>
</comment>
<sequence>MHSQQFPHRVQLQRRPPGGSMGHPSTTWEDVGLPIYANIRYGTGSEAIRAGQVVSQAKASIRVRWRTGITAAMRVTHQGVAYKILVVLPDMERRRHVDLVCEVMGDGKA</sequence>
<dbReference type="RefSeq" id="WP_122228533.1">
    <property type="nucleotide sequence ID" value="NZ_RDQO01000002.1"/>
</dbReference>
<gene>
    <name evidence="2" type="ORF">D8I35_09450</name>
</gene>
<accession>A0A3M6QUL1</accession>
<dbReference type="OrthoDB" id="5460234at2"/>
<evidence type="ECO:0000313" key="2">
    <source>
        <dbReference type="EMBL" id="RMX06716.1"/>
    </source>
</evidence>
<organism evidence="2 3">
    <name type="scientific">Corticibacter populi</name>
    <dbReference type="NCBI Taxonomy" id="1550736"/>
    <lineage>
        <taxon>Bacteria</taxon>
        <taxon>Pseudomonadati</taxon>
        <taxon>Pseudomonadota</taxon>
        <taxon>Betaproteobacteria</taxon>
        <taxon>Burkholderiales</taxon>
        <taxon>Comamonadaceae</taxon>
        <taxon>Corticibacter</taxon>
    </lineage>
</organism>
<dbReference type="EMBL" id="RDQO01000002">
    <property type="protein sequence ID" value="RMX06716.1"/>
    <property type="molecule type" value="Genomic_DNA"/>
</dbReference>
<dbReference type="InterPro" id="IPR038666">
    <property type="entry name" value="SSP1_head-tail_sf"/>
</dbReference>
<feature type="region of interest" description="Disordered" evidence="1">
    <location>
        <begin position="1"/>
        <end position="27"/>
    </location>
</feature>
<dbReference type="AlphaFoldDB" id="A0A3M6QUL1"/>
<protein>
    <submittedName>
        <fullName evidence="2">Head-tail adaptor protein</fullName>
    </submittedName>
</protein>
<proteinExistence type="predicted"/>
<dbReference type="NCBIfam" id="TIGR01563">
    <property type="entry name" value="gp16_SPP1"/>
    <property type="match status" value="1"/>
</dbReference>
<reference evidence="2 3" key="1">
    <citation type="submission" date="2018-10" db="EMBL/GenBank/DDBJ databases">
        <title>Draft genome of Cortibacter populi DSM10536.</title>
        <authorList>
            <person name="Bernier A.-M."/>
            <person name="Bernard K."/>
        </authorList>
    </citation>
    <scope>NUCLEOTIDE SEQUENCE [LARGE SCALE GENOMIC DNA]</scope>
    <source>
        <strain evidence="2 3">DSM 105136</strain>
    </source>
</reference>